<dbReference type="Gene3D" id="1.10.418.10">
    <property type="entry name" value="Calponin-like domain"/>
    <property type="match status" value="1"/>
</dbReference>
<feature type="region of interest" description="Disordered" evidence="2">
    <location>
        <begin position="819"/>
        <end position="840"/>
    </location>
</feature>
<dbReference type="InterPro" id="IPR017868">
    <property type="entry name" value="Filamin/ABP280_repeat-like"/>
</dbReference>
<proteinExistence type="predicted"/>
<keyword evidence="5" id="KW-1185">Reference proteome</keyword>
<feature type="repeat" description="Filamin" evidence="1">
    <location>
        <begin position="193"/>
        <end position="344"/>
    </location>
</feature>
<evidence type="ECO:0000256" key="2">
    <source>
        <dbReference type="SAM" id="MobiDB-lite"/>
    </source>
</evidence>
<dbReference type="PROSITE" id="PS50194">
    <property type="entry name" value="FILAMIN_REPEAT"/>
    <property type="match status" value="1"/>
</dbReference>
<protein>
    <submittedName>
        <fullName evidence="4">Uncharacterized protein</fullName>
    </submittedName>
</protein>
<reference evidence="4" key="1">
    <citation type="submission" date="2022-01" db="EMBL/GenBank/DDBJ databases">
        <authorList>
            <person name="King R."/>
        </authorList>
    </citation>
    <scope>NUCLEOTIDE SEQUENCE</scope>
</reference>
<feature type="compositionally biased region" description="Basic and acidic residues" evidence="2">
    <location>
        <begin position="455"/>
        <end position="472"/>
    </location>
</feature>
<feature type="region of interest" description="Disordered" evidence="2">
    <location>
        <begin position="455"/>
        <end position="489"/>
    </location>
</feature>
<dbReference type="InterPro" id="IPR014756">
    <property type="entry name" value="Ig_E-set"/>
</dbReference>
<sequence>MFKIFWIILILENIPMETAGDNSKEIEYRSYKFSIGFHLLLPAVGLGVLILGRRHICDKLLLQLDSKYLTVLCPCFIKRENIVKWACNRLPRTWSSNTVETLSGGVKELWNDGSLLCTLINSARPGACPNPHRHWKQPPSHAQALAYKYFGVTPVFSNEELNRNINSSLERKFIGYLSDVQQSINKISEISEENSRFSSQYIVRGMGLFSGEQHKKTTFYIYLNDRCDNDDTKEDNIIIHVKGPFGTYGEAVAPKLVNKRRKLKRKTKQERRSSIQFIENLMQSNAWNFTRAQRKNINEGVEIETAMENDRIRVSYVPTNYGMYEISMISGGELLKGCPFNVHIFINELNDVNQSDKVVSKARKVIKTHLPRLPENDEAKLKPEGKSRFNFREVVEEITKNGSVYRSILGHTPEVEMSSLEISASINKESKDSKNTHRDETDYFDSIEKVETNSKYGDKLSENEALSQEKSETNNIKLPENSPVDNNNITKLSTSALNIKNAPAKPIDLGQTDENKAISKDDLNNYNNLRTNENNQKKDEIYDSNNLRRPSSDKNIIINEFSNKQNSKKASLELTSSAYVQSEPEEKLSNASLKVQIINNYSSSKNQQTVANKDDNNQHTKANNLTTATFANKNLINSGIETKHSSYVFEPKYINKPKINKIKIPELFAEDAIKKRPYHWDDKYFKNILNESNKDYSSLDYEKKISAEFEKKRSKFTSPTCPGHIVTEVDAIQKTVAEKRKIFAQRTPRKLYSYGSNSLISSFSDENEQKSTAELNVLNEIHAYENYSLTNTISLPNLSLETDCSLVSFESRKSFWESMSTGSSTSVSTKSLSPRKPENSLNSLERSKLIWKKPQDIYKSADDVLSLTSTKEHKIMYNSVEDSLDKCAVMSVEERKRKLLERKFEEEKFISRKVVSKVNYNEGTVFVTPITEKIQRYKSALELSSFEETKETQSSKPKNQDTKSSSQFKNAINYFKNLETQSRAAERPAIQKSRRRTGGSLNLPKVSQKFFIDNLYRDVFGNEKSHFKGTPNKSALVEALATFSRTPTPYRRDDEDDIQYEIFKSFVNKRKRKSLKALFDIHY</sequence>
<dbReference type="SUPFAM" id="SSF81296">
    <property type="entry name" value="E set domains"/>
    <property type="match status" value="1"/>
</dbReference>
<dbReference type="Gene3D" id="2.60.40.10">
    <property type="entry name" value="Immunoglobulins"/>
    <property type="match status" value="1"/>
</dbReference>
<dbReference type="OrthoDB" id="10012602at2759"/>
<feature type="signal peptide" evidence="3">
    <location>
        <begin position="1"/>
        <end position="20"/>
    </location>
</feature>
<name>A0A9N9TUH0_PHYSR</name>
<evidence type="ECO:0000313" key="5">
    <source>
        <dbReference type="Proteomes" id="UP001153712"/>
    </source>
</evidence>
<feature type="compositionally biased region" description="Low complexity" evidence="2">
    <location>
        <begin position="819"/>
        <end position="832"/>
    </location>
</feature>
<keyword evidence="3" id="KW-0732">Signal</keyword>
<dbReference type="Proteomes" id="UP001153712">
    <property type="component" value="Chromosome 7"/>
</dbReference>
<feature type="compositionally biased region" description="Low complexity" evidence="2">
    <location>
        <begin position="524"/>
        <end position="534"/>
    </location>
</feature>
<dbReference type="AlphaFoldDB" id="A0A9N9TUH0"/>
<dbReference type="InterPro" id="IPR036872">
    <property type="entry name" value="CH_dom_sf"/>
</dbReference>
<evidence type="ECO:0000313" key="4">
    <source>
        <dbReference type="EMBL" id="CAG9863670.1"/>
    </source>
</evidence>
<evidence type="ECO:0000256" key="1">
    <source>
        <dbReference type="PROSITE-ProRule" id="PRU00087"/>
    </source>
</evidence>
<dbReference type="InterPro" id="IPR013783">
    <property type="entry name" value="Ig-like_fold"/>
</dbReference>
<evidence type="ECO:0000256" key="3">
    <source>
        <dbReference type="SAM" id="SignalP"/>
    </source>
</evidence>
<feature type="region of interest" description="Disordered" evidence="2">
    <location>
        <begin position="518"/>
        <end position="538"/>
    </location>
</feature>
<organism evidence="4 5">
    <name type="scientific">Phyllotreta striolata</name>
    <name type="common">Striped flea beetle</name>
    <name type="synonym">Crioceris striolata</name>
    <dbReference type="NCBI Taxonomy" id="444603"/>
    <lineage>
        <taxon>Eukaryota</taxon>
        <taxon>Metazoa</taxon>
        <taxon>Ecdysozoa</taxon>
        <taxon>Arthropoda</taxon>
        <taxon>Hexapoda</taxon>
        <taxon>Insecta</taxon>
        <taxon>Pterygota</taxon>
        <taxon>Neoptera</taxon>
        <taxon>Endopterygota</taxon>
        <taxon>Coleoptera</taxon>
        <taxon>Polyphaga</taxon>
        <taxon>Cucujiformia</taxon>
        <taxon>Chrysomeloidea</taxon>
        <taxon>Chrysomelidae</taxon>
        <taxon>Galerucinae</taxon>
        <taxon>Alticini</taxon>
        <taxon>Phyllotreta</taxon>
    </lineage>
</organism>
<dbReference type="EMBL" id="OU900100">
    <property type="protein sequence ID" value="CAG9863670.1"/>
    <property type="molecule type" value="Genomic_DNA"/>
</dbReference>
<dbReference type="SUPFAM" id="SSF47576">
    <property type="entry name" value="Calponin-homology domain, CH-domain"/>
    <property type="match status" value="1"/>
</dbReference>
<gene>
    <name evidence="4" type="ORF">PHYEVI_LOCUS9954</name>
</gene>
<accession>A0A9N9TUH0</accession>
<feature type="chain" id="PRO_5040297157" evidence="3">
    <location>
        <begin position="21"/>
        <end position="1083"/>
    </location>
</feature>